<dbReference type="Proteomes" id="UP000294200">
    <property type="component" value="Unassembled WGS sequence"/>
</dbReference>
<dbReference type="EMBL" id="MWML01000874">
    <property type="protein sequence ID" value="TCG02675.1"/>
    <property type="molecule type" value="Genomic_DNA"/>
</dbReference>
<proteinExistence type="predicted"/>
<gene>
    <name evidence="1" type="ORF">BZM27_54065</name>
</gene>
<comment type="caution">
    <text evidence="1">The sequence shown here is derived from an EMBL/GenBank/DDBJ whole genome shotgun (WGS) entry which is preliminary data.</text>
</comment>
<dbReference type="AlphaFoldDB" id="A0A4R0X2R7"/>
<evidence type="ECO:0000313" key="2">
    <source>
        <dbReference type="Proteomes" id="UP000294200"/>
    </source>
</evidence>
<organism evidence="1 2">
    <name type="scientific">Paraburkholderia steynii</name>
    <dbReference type="NCBI Taxonomy" id="1245441"/>
    <lineage>
        <taxon>Bacteria</taxon>
        <taxon>Pseudomonadati</taxon>
        <taxon>Pseudomonadota</taxon>
        <taxon>Betaproteobacteria</taxon>
        <taxon>Burkholderiales</taxon>
        <taxon>Burkholderiaceae</taxon>
        <taxon>Paraburkholderia</taxon>
    </lineage>
</organism>
<name>A0A4R0X2R7_9BURK</name>
<protein>
    <submittedName>
        <fullName evidence="1">Uncharacterized protein</fullName>
    </submittedName>
</protein>
<reference evidence="1 2" key="1">
    <citation type="submission" date="2017-02" db="EMBL/GenBank/DDBJ databases">
        <title>Paraburkholderia sophoroidis sp. nov. and Paraburkholderia steynii sp. nov. rhizobial symbionts of the fynbos legume Hypocalyptus sophoroides.</title>
        <authorList>
            <person name="Steenkamp E.T."/>
            <person name="Beukes C.W."/>
            <person name="Van Zyl E."/>
            <person name="Avontuur J."/>
            <person name="Chan W.Y."/>
            <person name="Hassen A."/>
            <person name="Palmer M."/>
            <person name="Mthombeni L."/>
            <person name="Phalane F."/>
            <person name="Sereme K."/>
            <person name="Venter S.N."/>
        </authorList>
    </citation>
    <scope>NUCLEOTIDE SEQUENCE [LARGE SCALE GENOMIC DNA]</scope>
    <source>
        <strain evidence="1 2">HC1.1ba</strain>
    </source>
</reference>
<sequence length="76" mass="8540">MMTRKLANFAAGNLPTNAWAALPEHFSKDLLNFKSELSATKKSVDALQLELTPFQKSSFYPDFRERAGERIKSCCA</sequence>
<accession>A0A4R0X2R7</accession>
<evidence type="ECO:0000313" key="1">
    <source>
        <dbReference type="EMBL" id="TCG02675.1"/>
    </source>
</evidence>
<keyword evidence="2" id="KW-1185">Reference proteome</keyword>